<feature type="transmembrane region" description="Helical" evidence="5">
    <location>
        <begin position="482"/>
        <end position="501"/>
    </location>
</feature>
<accession>A0A9P0K3K9</accession>
<proteinExistence type="predicted"/>
<feature type="transmembrane region" description="Helical" evidence="5">
    <location>
        <begin position="218"/>
        <end position="237"/>
    </location>
</feature>
<dbReference type="Gene3D" id="1.20.1250.20">
    <property type="entry name" value="MFS general substrate transporter like domains"/>
    <property type="match status" value="1"/>
</dbReference>
<evidence type="ECO:0000313" key="8">
    <source>
        <dbReference type="Proteomes" id="UP001152888"/>
    </source>
</evidence>
<gene>
    <name evidence="7" type="ORF">ACAOBT_LOCUS4936</name>
</gene>
<feature type="transmembrane region" description="Helical" evidence="5">
    <location>
        <begin position="381"/>
        <end position="400"/>
    </location>
</feature>
<dbReference type="Pfam" id="PF00083">
    <property type="entry name" value="Sugar_tr"/>
    <property type="match status" value="1"/>
</dbReference>
<feature type="transmembrane region" description="Helical" evidence="5">
    <location>
        <begin position="137"/>
        <end position="153"/>
    </location>
</feature>
<feature type="transmembrane region" description="Helical" evidence="5">
    <location>
        <begin position="449"/>
        <end position="470"/>
    </location>
</feature>
<name>A0A9P0K3K9_ACAOB</name>
<feature type="transmembrane region" description="Helical" evidence="5">
    <location>
        <begin position="63"/>
        <end position="85"/>
    </location>
</feature>
<keyword evidence="3 5" id="KW-1133">Transmembrane helix</keyword>
<feature type="transmembrane region" description="Helical" evidence="5">
    <location>
        <begin position="192"/>
        <end position="212"/>
    </location>
</feature>
<dbReference type="InterPro" id="IPR020846">
    <property type="entry name" value="MFS_dom"/>
</dbReference>
<comment type="caution">
    <text evidence="7">The sequence shown here is derived from an EMBL/GenBank/DDBJ whole genome shotgun (WGS) entry which is preliminary data.</text>
</comment>
<evidence type="ECO:0000313" key="7">
    <source>
        <dbReference type="EMBL" id="CAH1962962.1"/>
    </source>
</evidence>
<evidence type="ECO:0000256" key="4">
    <source>
        <dbReference type="ARBA" id="ARBA00023136"/>
    </source>
</evidence>
<dbReference type="PANTHER" id="PTHR48021:SF24">
    <property type="entry name" value="MAJOR FACILITATOR SUPERFAMILY (MFS) PROFILE DOMAIN-CONTAINING PROTEIN"/>
    <property type="match status" value="1"/>
</dbReference>
<keyword evidence="2 5" id="KW-0812">Transmembrane</keyword>
<evidence type="ECO:0000259" key="6">
    <source>
        <dbReference type="PROSITE" id="PS50850"/>
    </source>
</evidence>
<feature type="transmembrane region" description="Helical" evidence="5">
    <location>
        <begin position="105"/>
        <end position="125"/>
    </location>
</feature>
<dbReference type="GO" id="GO:0022857">
    <property type="term" value="F:transmembrane transporter activity"/>
    <property type="evidence" value="ECO:0007669"/>
    <property type="project" value="InterPro"/>
</dbReference>
<dbReference type="OrthoDB" id="6612291at2759"/>
<evidence type="ECO:0000256" key="5">
    <source>
        <dbReference type="SAM" id="Phobius"/>
    </source>
</evidence>
<dbReference type="AlphaFoldDB" id="A0A9P0K3K9"/>
<dbReference type="InterPro" id="IPR005828">
    <property type="entry name" value="MFS_sugar_transport-like"/>
</dbReference>
<feature type="transmembrane region" description="Helical" evidence="5">
    <location>
        <begin position="352"/>
        <end position="374"/>
    </location>
</feature>
<feature type="transmembrane region" description="Helical" evidence="5">
    <location>
        <begin position="159"/>
        <end position="180"/>
    </location>
</feature>
<dbReference type="PANTHER" id="PTHR48021">
    <property type="match status" value="1"/>
</dbReference>
<evidence type="ECO:0000256" key="1">
    <source>
        <dbReference type="ARBA" id="ARBA00004141"/>
    </source>
</evidence>
<comment type="subcellular location">
    <subcellularLocation>
        <location evidence="1">Membrane</location>
        <topology evidence="1">Multi-pass membrane protein</topology>
    </subcellularLocation>
</comment>
<feature type="transmembrane region" description="Helical" evidence="5">
    <location>
        <begin position="317"/>
        <end position="340"/>
    </location>
</feature>
<dbReference type="FunFam" id="1.20.1250.20:FF:000249">
    <property type="entry name" value="facilitated trehalose transporter Tret1"/>
    <property type="match status" value="1"/>
</dbReference>
<organism evidence="7 8">
    <name type="scientific">Acanthoscelides obtectus</name>
    <name type="common">Bean weevil</name>
    <name type="synonym">Bruchus obtectus</name>
    <dbReference type="NCBI Taxonomy" id="200917"/>
    <lineage>
        <taxon>Eukaryota</taxon>
        <taxon>Metazoa</taxon>
        <taxon>Ecdysozoa</taxon>
        <taxon>Arthropoda</taxon>
        <taxon>Hexapoda</taxon>
        <taxon>Insecta</taxon>
        <taxon>Pterygota</taxon>
        <taxon>Neoptera</taxon>
        <taxon>Endopterygota</taxon>
        <taxon>Coleoptera</taxon>
        <taxon>Polyphaga</taxon>
        <taxon>Cucujiformia</taxon>
        <taxon>Chrysomeloidea</taxon>
        <taxon>Chrysomelidae</taxon>
        <taxon>Bruchinae</taxon>
        <taxon>Bruchini</taxon>
        <taxon>Acanthoscelides</taxon>
    </lineage>
</organism>
<dbReference type="PROSITE" id="PS50850">
    <property type="entry name" value="MFS"/>
    <property type="match status" value="1"/>
</dbReference>
<keyword evidence="8" id="KW-1185">Reference proteome</keyword>
<dbReference type="InterPro" id="IPR036259">
    <property type="entry name" value="MFS_trans_sf"/>
</dbReference>
<dbReference type="InterPro" id="IPR050549">
    <property type="entry name" value="MFS_Trehalose_Transporter"/>
</dbReference>
<dbReference type="GO" id="GO:0016020">
    <property type="term" value="C:membrane"/>
    <property type="evidence" value="ECO:0007669"/>
    <property type="project" value="UniProtKB-SubCell"/>
</dbReference>
<keyword evidence="4 5" id="KW-0472">Membrane</keyword>
<dbReference type="Proteomes" id="UP001152888">
    <property type="component" value="Unassembled WGS sequence"/>
</dbReference>
<sequence>MIQMTSKNISFNELKVLNTLCQNGTNTNNETEEKDENLKELISSCISLSKYESRSFKSLWPQIVAALIAAAFHIGNGTSMAYSAVLIAQLKEPGSEIKTTDQQNSWIASVLIIAVLFSSTLSGILMDNLGRLNTIKLASIPGVLGWSITALANQVSLIIVGRILVGVSAAWGTSPGLVYISEISSSHIRMSLMALAPTYVAFGMILMYLGGYLIHWRMLAWISTIFMVTPAILCCFIHESPSWLILKGNVKLAQKSLEWLHKHQPNPADKNESYAGLQLKLLQQEQKKTEEQSKNRKVTGARAVIKEFMKPTGYKPILTLCGLFLFHHFSGLYITMFYSISFIEEAGTSMNAYIASILIGTVRLIMSIAGLFILKMFRRRTLLMFSCLFMSLWMFVAGLYTSWIQDGSSNAKWVPVMSLLLYVIFSTVGFLNIPAMLIAELFPLEIRGIGYSITYSFYCLFMFTALHSYYNLRNFFGGATHLQWFFSVMCLAGLVYTYIFVPETKGKKLESITEYFRKGCFYIGRGIDDEVCANRNVTKVEV</sequence>
<reference evidence="7" key="1">
    <citation type="submission" date="2022-03" db="EMBL/GenBank/DDBJ databases">
        <authorList>
            <person name="Sayadi A."/>
        </authorList>
    </citation>
    <scope>NUCLEOTIDE SEQUENCE</scope>
</reference>
<evidence type="ECO:0000256" key="3">
    <source>
        <dbReference type="ARBA" id="ARBA00022989"/>
    </source>
</evidence>
<evidence type="ECO:0000256" key="2">
    <source>
        <dbReference type="ARBA" id="ARBA00022692"/>
    </source>
</evidence>
<dbReference type="EMBL" id="CAKOFQ010006704">
    <property type="protein sequence ID" value="CAH1962962.1"/>
    <property type="molecule type" value="Genomic_DNA"/>
</dbReference>
<feature type="transmembrane region" description="Helical" evidence="5">
    <location>
        <begin position="420"/>
        <end position="442"/>
    </location>
</feature>
<feature type="domain" description="Major facilitator superfamily (MFS) profile" evidence="6">
    <location>
        <begin position="63"/>
        <end position="505"/>
    </location>
</feature>
<protein>
    <recommendedName>
        <fullName evidence="6">Major facilitator superfamily (MFS) profile domain-containing protein</fullName>
    </recommendedName>
</protein>
<dbReference type="SUPFAM" id="SSF103473">
    <property type="entry name" value="MFS general substrate transporter"/>
    <property type="match status" value="1"/>
</dbReference>